<feature type="domain" description="Fido" evidence="1">
    <location>
        <begin position="8"/>
        <end position="122"/>
    </location>
</feature>
<dbReference type="NCBIfam" id="TIGR01550">
    <property type="entry name" value="DOC_P1"/>
    <property type="match status" value="1"/>
</dbReference>
<dbReference type="SUPFAM" id="SSF140931">
    <property type="entry name" value="Fic-like"/>
    <property type="match status" value="1"/>
</dbReference>
<dbReference type="InterPro" id="IPR006440">
    <property type="entry name" value="Doc"/>
</dbReference>
<dbReference type="InterPro" id="IPR036597">
    <property type="entry name" value="Fido-like_dom_sf"/>
</dbReference>
<reference evidence="3" key="1">
    <citation type="submission" date="2016-10" db="EMBL/GenBank/DDBJ databases">
        <authorList>
            <person name="Varghese N."/>
            <person name="Submissions S."/>
        </authorList>
    </citation>
    <scope>NUCLEOTIDE SEQUENCE [LARGE SCALE GENOMIC DNA]</scope>
    <source>
        <strain evidence="3">IBRC-M 10043</strain>
    </source>
</reference>
<accession>A0A1H8VWJ4</accession>
<sequence length="131" mass="15079">MTNDPDLPTPDEIITIHDEIEDVYDLKYTGAAVAAPRLELRNILEEVEEYDGTFLRAAALLRNVLTAHLFEDANKRTSWTVTAFYLESRGAEPAVTDKDEVEKVLKRVRRYDVEELADWLAEGEIDRERLQ</sequence>
<dbReference type="OrthoDB" id="123270at2157"/>
<keyword evidence="3" id="KW-1185">Reference proteome</keyword>
<evidence type="ECO:0000259" key="1">
    <source>
        <dbReference type="PROSITE" id="PS51459"/>
    </source>
</evidence>
<dbReference type="Pfam" id="PF02661">
    <property type="entry name" value="Fic"/>
    <property type="match status" value="1"/>
</dbReference>
<gene>
    <name evidence="2" type="ORF">SAMN05216388_104315</name>
</gene>
<dbReference type="InterPro" id="IPR003812">
    <property type="entry name" value="Fido"/>
</dbReference>
<organism evidence="2 3">
    <name type="scientific">Halorientalis persicus</name>
    <dbReference type="NCBI Taxonomy" id="1367881"/>
    <lineage>
        <taxon>Archaea</taxon>
        <taxon>Methanobacteriati</taxon>
        <taxon>Methanobacteriota</taxon>
        <taxon>Stenosarchaea group</taxon>
        <taxon>Halobacteria</taxon>
        <taxon>Halobacteriales</taxon>
        <taxon>Haloarculaceae</taxon>
        <taxon>Halorientalis</taxon>
    </lineage>
</organism>
<name>A0A1H8VWJ4_9EURY</name>
<dbReference type="AlphaFoldDB" id="A0A1H8VWJ4"/>
<evidence type="ECO:0000313" key="3">
    <source>
        <dbReference type="Proteomes" id="UP000198775"/>
    </source>
</evidence>
<dbReference type="Proteomes" id="UP000198775">
    <property type="component" value="Unassembled WGS sequence"/>
</dbReference>
<proteinExistence type="predicted"/>
<protein>
    <submittedName>
        <fullName evidence="2">Death on curing protein</fullName>
    </submittedName>
</protein>
<dbReference type="RefSeq" id="WP_092664285.1">
    <property type="nucleotide sequence ID" value="NZ_FOCX01000043.1"/>
</dbReference>
<dbReference type="Gene3D" id="1.20.120.1870">
    <property type="entry name" value="Fic/DOC protein, Fido domain"/>
    <property type="match status" value="1"/>
</dbReference>
<dbReference type="PROSITE" id="PS51459">
    <property type="entry name" value="FIDO"/>
    <property type="match status" value="1"/>
</dbReference>
<dbReference type="GO" id="GO:0016301">
    <property type="term" value="F:kinase activity"/>
    <property type="evidence" value="ECO:0007669"/>
    <property type="project" value="InterPro"/>
</dbReference>
<dbReference type="InterPro" id="IPR053737">
    <property type="entry name" value="Type_II_TA_Toxin"/>
</dbReference>
<evidence type="ECO:0000313" key="2">
    <source>
        <dbReference type="EMBL" id="SEP19769.1"/>
    </source>
</evidence>
<dbReference type="EMBL" id="FOCX01000043">
    <property type="protein sequence ID" value="SEP19769.1"/>
    <property type="molecule type" value="Genomic_DNA"/>
</dbReference>